<feature type="domain" description="Reverse transcriptase RNase H-like" evidence="7">
    <location>
        <begin position="3"/>
        <end position="38"/>
    </location>
</feature>
<name>A0A225W6Y2_9STRA</name>
<keyword evidence="6 8" id="KW-0695">RNA-directed DNA polymerase</keyword>
<keyword evidence="9" id="KW-1185">Reference proteome</keyword>
<reference evidence="9" key="1">
    <citation type="submission" date="2017-03" db="EMBL/GenBank/DDBJ databases">
        <title>Phytopthora megakarya and P. palmivora, two closely related causual agents of cacao black pod achieved similar genome size and gene model numbers by different mechanisms.</title>
        <authorList>
            <person name="Ali S."/>
            <person name="Shao J."/>
            <person name="Larry D.J."/>
            <person name="Kronmiller B."/>
            <person name="Shen D."/>
            <person name="Strem M.D."/>
            <person name="Melnick R.L."/>
            <person name="Guiltinan M.J."/>
            <person name="Tyler B.M."/>
            <person name="Meinhardt L.W."/>
            <person name="Bailey B.A."/>
        </authorList>
    </citation>
    <scope>NUCLEOTIDE SEQUENCE [LARGE SCALE GENOMIC DNA]</scope>
    <source>
        <strain evidence="9">zdho120</strain>
    </source>
</reference>
<keyword evidence="2" id="KW-0548">Nucleotidyltransferase</keyword>
<accession>A0A225W6Y2</accession>
<evidence type="ECO:0000313" key="8">
    <source>
        <dbReference type="EMBL" id="OWZ13511.1"/>
    </source>
</evidence>
<evidence type="ECO:0000256" key="6">
    <source>
        <dbReference type="ARBA" id="ARBA00022918"/>
    </source>
</evidence>
<evidence type="ECO:0000256" key="3">
    <source>
        <dbReference type="ARBA" id="ARBA00022722"/>
    </source>
</evidence>
<dbReference type="GO" id="GO:0004519">
    <property type="term" value="F:endonuclease activity"/>
    <property type="evidence" value="ECO:0007669"/>
    <property type="project" value="UniProtKB-KW"/>
</dbReference>
<keyword evidence="3" id="KW-0540">Nuclease</keyword>
<evidence type="ECO:0000256" key="2">
    <source>
        <dbReference type="ARBA" id="ARBA00022695"/>
    </source>
</evidence>
<dbReference type="Pfam" id="PF17917">
    <property type="entry name" value="RT_RNaseH"/>
    <property type="match status" value="1"/>
</dbReference>
<keyword evidence="4" id="KW-0255">Endonuclease</keyword>
<dbReference type="GO" id="GO:0016787">
    <property type="term" value="F:hydrolase activity"/>
    <property type="evidence" value="ECO:0007669"/>
    <property type="project" value="UniProtKB-KW"/>
</dbReference>
<organism evidence="8 9">
    <name type="scientific">Phytophthora megakarya</name>
    <dbReference type="NCBI Taxonomy" id="4795"/>
    <lineage>
        <taxon>Eukaryota</taxon>
        <taxon>Sar</taxon>
        <taxon>Stramenopiles</taxon>
        <taxon>Oomycota</taxon>
        <taxon>Peronosporomycetes</taxon>
        <taxon>Peronosporales</taxon>
        <taxon>Peronosporaceae</taxon>
        <taxon>Phytophthora</taxon>
    </lineage>
</organism>
<evidence type="ECO:0000256" key="4">
    <source>
        <dbReference type="ARBA" id="ARBA00022759"/>
    </source>
</evidence>
<dbReference type="EMBL" id="NBNE01001559">
    <property type="protein sequence ID" value="OWZ13511.1"/>
    <property type="molecule type" value="Genomic_DNA"/>
</dbReference>
<dbReference type="InterPro" id="IPR041373">
    <property type="entry name" value="RT_RNaseH"/>
</dbReference>
<evidence type="ECO:0000256" key="5">
    <source>
        <dbReference type="ARBA" id="ARBA00022801"/>
    </source>
</evidence>
<comment type="caution">
    <text evidence="8">The sequence shown here is derived from an EMBL/GenBank/DDBJ whole genome shotgun (WGS) entry which is preliminary data.</text>
</comment>
<dbReference type="Proteomes" id="UP000198211">
    <property type="component" value="Unassembled WGS sequence"/>
</dbReference>
<proteinExistence type="predicted"/>
<evidence type="ECO:0000313" key="9">
    <source>
        <dbReference type="Proteomes" id="UP000198211"/>
    </source>
</evidence>
<dbReference type="GO" id="GO:0003964">
    <property type="term" value="F:RNA-directed DNA polymerase activity"/>
    <property type="evidence" value="ECO:0007669"/>
    <property type="project" value="UniProtKB-KW"/>
</dbReference>
<evidence type="ECO:0000259" key="7">
    <source>
        <dbReference type="Pfam" id="PF17917"/>
    </source>
</evidence>
<keyword evidence="5" id="KW-0378">Hydrolase</keyword>
<keyword evidence="1" id="KW-0808">Transferase</keyword>
<dbReference type="AlphaFoldDB" id="A0A225W6Y2"/>
<gene>
    <name evidence="8" type="ORF">PHMEG_00013147</name>
</gene>
<sequence>MLDKPFVVETDHKSLDNIFTQKNISRKIARWYDALSEYPISFKYIPGETNLVPNGISRRTDFQDRGSKCS</sequence>
<evidence type="ECO:0000256" key="1">
    <source>
        <dbReference type="ARBA" id="ARBA00022679"/>
    </source>
</evidence>
<dbReference type="OrthoDB" id="115607at2759"/>
<protein>
    <submittedName>
        <fullName evidence="8">Reverse transcriptase-RNase H-integrase</fullName>
    </submittedName>
</protein>